<feature type="signal peptide" evidence="2">
    <location>
        <begin position="1"/>
        <end position="27"/>
    </location>
</feature>
<accession>A0ABV0PUF1</accession>
<feature type="compositionally biased region" description="Basic and acidic residues" evidence="1">
    <location>
        <begin position="123"/>
        <end position="141"/>
    </location>
</feature>
<feature type="region of interest" description="Disordered" evidence="1">
    <location>
        <begin position="242"/>
        <end position="275"/>
    </location>
</feature>
<protein>
    <submittedName>
        <fullName evidence="3">Uncharacterized protein</fullName>
    </submittedName>
</protein>
<gene>
    <name evidence="3" type="ORF">GOODEAATRI_001727</name>
</gene>
<evidence type="ECO:0000313" key="3">
    <source>
        <dbReference type="EMBL" id="MEQ2187158.1"/>
    </source>
</evidence>
<dbReference type="Proteomes" id="UP001476798">
    <property type="component" value="Unassembled WGS sequence"/>
</dbReference>
<feature type="region of interest" description="Disordered" evidence="1">
    <location>
        <begin position="122"/>
        <end position="147"/>
    </location>
</feature>
<feature type="chain" id="PRO_5046435474" evidence="2">
    <location>
        <begin position="28"/>
        <end position="418"/>
    </location>
</feature>
<proteinExistence type="predicted"/>
<keyword evidence="2" id="KW-0732">Signal</keyword>
<keyword evidence="4" id="KW-1185">Reference proteome</keyword>
<name>A0ABV0PUF1_9TELE</name>
<dbReference type="EMBL" id="JAHRIO010090016">
    <property type="protein sequence ID" value="MEQ2187158.1"/>
    <property type="molecule type" value="Genomic_DNA"/>
</dbReference>
<sequence>MRSSRLSQHLLLATMFALNFCYQPVDLVLIIQCDILEILSMLTNNSCALMNQGWLAASTSGSMLLSGAVKLACARLLQILTVAARGNEGTCIGVSRWPVRDHNHHTTTDMWLYRAYSLTPQHTETEENKEDKDVSGEEAKKPAGHRQTLSEAKLTALCTEVWPALAVIGGVDSGLRAGGLCLHKPSGVKPSVLLDLICLMRVLEEDGWQGAYLPPRRKYSEELLKEEEKQCYLNEDISDSGTRLSENERKKLKEPKVGTDSFPSPRPSTQTADPEELSCIAQPIQASQTLKMDAFALEMRAVRVSYLLIGGLKCLTVFFTCEKLSDLLLASKHDPPNSPSIPLHSPIPDQAKAKCEQWDEDAELRSVLQYVVQSMVKWAVRPYPIKQTVSLADLERAQVMIYKGALGRLQDDKERKGI</sequence>
<evidence type="ECO:0000313" key="4">
    <source>
        <dbReference type="Proteomes" id="UP001476798"/>
    </source>
</evidence>
<reference evidence="3 4" key="1">
    <citation type="submission" date="2021-06" db="EMBL/GenBank/DDBJ databases">
        <authorList>
            <person name="Palmer J.M."/>
        </authorList>
    </citation>
    <scope>NUCLEOTIDE SEQUENCE [LARGE SCALE GENOMIC DNA]</scope>
    <source>
        <strain evidence="3 4">GA_2019</strain>
        <tissue evidence="3">Muscle</tissue>
    </source>
</reference>
<feature type="compositionally biased region" description="Basic and acidic residues" evidence="1">
    <location>
        <begin position="245"/>
        <end position="257"/>
    </location>
</feature>
<evidence type="ECO:0000256" key="1">
    <source>
        <dbReference type="SAM" id="MobiDB-lite"/>
    </source>
</evidence>
<evidence type="ECO:0000256" key="2">
    <source>
        <dbReference type="SAM" id="SignalP"/>
    </source>
</evidence>
<organism evidence="3 4">
    <name type="scientific">Goodea atripinnis</name>
    <dbReference type="NCBI Taxonomy" id="208336"/>
    <lineage>
        <taxon>Eukaryota</taxon>
        <taxon>Metazoa</taxon>
        <taxon>Chordata</taxon>
        <taxon>Craniata</taxon>
        <taxon>Vertebrata</taxon>
        <taxon>Euteleostomi</taxon>
        <taxon>Actinopterygii</taxon>
        <taxon>Neopterygii</taxon>
        <taxon>Teleostei</taxon>
        <taxon>Neoteleostei</taxon>
        <taxon>Acanthomorphata</taxon>
        <taxon>Ovalentaria</taxon>
        <taxon>Atherinomorphae</taxon>
        <taxon>Cyprinodontiformes</taxon>
        <taxon>Goodeidae</taxon>
        <taxon>Goodea</taxon>
    </lineage>
</organism>
<comment type="caution">
    <text evidence="3">The sequence shown here is derived from an EMBL/GenBank/DDBJ whole genome shotgun (WGS) entry which is preliminary data.</text>
</comment>